<dbReference type="SUPFAM" id="SSF54637">
    <property type="entry name" value="Thioesterase/thiol ester dehydrase-isomerase"/>
    <property type="match status" value="1"/>
</dbReference>
<evidence type="ECO:0000313" key="2">
    <source>
        <dbReference type="Proteomes" id="UP000094329"/>
    </source>
</evidence>
<evidence type="ECO:0000313" key="1">
    <source>
        <dbReference type="EMBL" id="ODN41344.1"/>
    </source>
</evidence>
<comment type="caution">
    <text evidence="1">The sequence shown here is derived from an EMBL/GenBank/DDBJ whole genome shotgun (WGS) entry which is preliminary data.</text>
</comment>
<dbReference type="Proteomes" id="UP000094329">
    <property type="component" value="Unassembled WGS sequence"/>
</dbReference>
<sequence length="135" mass="16058">MIYTTSHRILESQIDSTGHLSNVQYYAFFKSAFYEFLNENNFVDLVSPKNLWPIVFHENCSFKKELYFNETIEIKFYFTDLSSKHNKWTAQFIMYDDSMNEVAIYESHHGILDKDTRKISSLPQAAIDLVNRYMK</sequence>
<dbReference type="RefSeq" id="WP_069314137.1">
    <property type="nucleotide sequence ID" value="NZ_MDTU01000003.1"/>
</dbReference>
<evidence type="ECO:0008006" key="3">
    <source>
        <dbReference type="Google" id="ProtNLM"/>
    </source>
</evidence>
<proteinExistence type="predicted"/>
<dbReference type="CDD" id="cd00586">
    <property type="entry name" value="4HBT"/>
    <property type="match status" value="1"/>
</dbReference>
<dbReference type="Gene3D" id="3.10.129.10">
    <property type="entry name" value="Hotdog Thioesterase"/>
    <property type="match status" value="1"/>
</dbReference>
<accession>A0ABX2ZXK1</accession>
<dbReference type="Pfam" id="PF13279">
    <property type="entry name" value="4HBT_2"/>
    <property type="match status" value="1"/>
</dbReference>
<protein>
    <recommendedName>
        <fullName evidence="3">Thioesterase</fullName>
    </recommendedName>
</protein>
<organism evidence="1 2">
    <name type="scientific">Piscirickettsia litoralis</name>
    <dbReference type="NCBI Taxonomy" id="1891921"/>
    <lineage>
        <taxon>Bacteria</taxon>
        <taxon>Pseudomonadati</taxon>
        <taxon>Pseudomonadota</taxon>
        <taxon>Gammaproteobacteria</taxon>
        <taxon>Thiotrichales</taxon>
        <taxon>Piscirickettsiaceae</taxon>
        <taxon>Piscirickettsia</taxon>
    </lineage>
</organism>
<gene>
    <name evidence="1" type="ORF">BGC07_16365</name>
</gene>
<keyword evidence="2" id="KW-1185">Reference proteome</keyword>
<dbReference type="EMBL" id="MDTU01000003">
    <property type="protein sequence ID" value="ODN41344.1"/>
    <property type="molecule type" value="Genomic_DNA"/>
</dbReference>
<name>A0ABX2ZXK1_9GAMM</name>
<dbReference type="InterPro" id="IPR029069">
    <property type="entry name" value="HotDog_dom_sf"/>
</dbReference>
<reference evidence="1 2" key="1">
    <citation type="submission" date="2016-08" db="EMBL/GenBank/DDBJ databases">
        <title>Draft genome sequence of Candidatus Piscirickettsia litoralis, from seawater.</title>
        <authorList>
            <person name="Wan X."/>
            <person name="Lee A.J."/>
            <person name="Hou S."/>
            <person name="Donachie S.P."/>
        </authorList>
    </citation>
    <scope>NUCLEOTIDE SEQUENCE [LARGE SCALE GENOMIC DNA]</scope>
    <source>
        <strain evidence="1 2">Y2</strain>
    </source>
</reference>